<name>A0ABR7HBS7_9FIRM</name>
<protein>
    <recommendedName>
        <fullName evidence="2 5">Alpha-galactosidase</fullName>
        <ecNumber evidence="2 5">3.2.1.22</ecNumber>
    </recommendedName>
</protein>
<comment type="catalytic activity">
    <reaction evidence="1 5">
        <text>Hydrolysis of terminal, non-reducing alpha-D-galactose residues in alpha-D-galactosides, including galactose oligosaccharides, galactomannans and galactolipids.</text>
        <dbReference type="EC" id="3.2.1.22"/>
    </reaction>
</comment>
<dbReference type="Pfam" id="PF16875">
    <property type="entry name" value="Glyco_hydro_36N"/>
    <property type="match status" value="1"/>
</dbReference>
<proteinExistence type="inferred from homology"/>
<feature type="domain" description="Glycosyl hydrolase family 36 C-terminal" evidence="6">
    <location>
        <begin position="653"/>
        <end position="744"/>
    </location>
</feature>
<keyword evidence="4 5" id="KW-0326">Glycosidase</keyword>
<dbReference type="PANTHER" id="PTHR43053:SF3">
    <property type="entry name" value="ALPHA-GALACTOSIDASE C-RELATED"/>
    <property type="match status" value="1"/>
</dbReference>
<evidence type="ECO:0000256" key="5">
    <source>
        <dbReference type="PIRNR" id="PIRNR005536"/>
    </source>
</evidence>
<dbReference type="InterPro" id="IPR038417">
    <property type="entry name" value="Alpga-gal_N_sf"/>
</dbReference>
<dbReference type="InterPro" id="IPR002252">
    <property type="entry name" value="Glyco_hydro_36"/>
</dbReference>
<dbReference type="Gene3D" id="2.70.98.60">
    <property type="entry name" value="alpha-galactosidase from lactobacil brevis"/>
    <property type="match status" value="1"/>
</dbReference>
<dbReference type="EMBL" id="JACOPB010000012">
    <property type="protein sequence ID" value="MBC5710618.1"/>
    <property type="molecule type" value="Genomic_DNA"/>
</dbReference>
<dbReference type="PANTHER" id="PTHR43053">
    <property type="entry name" value="GLYCOSIDASE FAMILY 31"/>
    <property type="match status" value="1"/>
</dbReference>
<dbReference type="PIRSF" id="PIRSF005536">
    <property type="entry name" value="Agal"/>
    <property type="match status" value="1"/>
</dbReference>
<sequence length="762" mass="86998">MAIVFHERTEEFHLYNREISYIMKLLPDRSVGQLYYGKRIRDREDYGHMLEYAVRDMAPCPFEGDNTFSREHVRQEYPVYGTGDMRYPAYRIACGNGSRITGFTYAGHRIFAGKKPLEGLPATYVEDDGEACSLELYLEDSLIRVRLVLSYTIYSDFPVVARNARFECLEGCQGIRLEQAMSLSLDLPDSRYTMLDLAGAWGRERYPDFHPLHQGIQSVHSMRGHSSHQFNPYLALLRPDAGESAGEVIAAALVYSGNFLASAEVDTMGTTRIMVGIHPEGFSWPLAAGESFQTPEAVLVYSDRGLNGMSQVFHQLFRTRLARGWWRDRERPILINNWEATYMKFQEEKLLNLAEKAREAGVELFVLDDGWFGRRDDDTSSLGDWYADRKKLPDGIEGLSEKIRAMGLSFGLWFEPEMVNRDSRLYEVHPDWVLGSEDRPRCVGRHQLVLDFSKDEVIDYIGGLMEDIIGRGHLSYIKWDMNRSITEAWSSGRDAAFQGTVMHRQILGVYRLYERLIRKFPHVLFESCASGGARFDPGMLYYAPQTWTSDDTDGVERIKIQYGTSYVYPLSSMGSHVSAAPNHQTHRRVPMETRAVCAYFGTFGYEMDVTAICEAELEQMKNQSAFMKANRRLIAEGTFYRLISPFENERSEAGWIVVSPDKREALAAYFRVLQPVNAGFCRMRLLGLLEEGEYEIREQGMAEFPYTCYGDELMNYGLILSDQASGIKTAGVRQGDYLARLFVLTVRDDGGSEEQKTRVMSE</sequence>
<dbReference type="RefSeq" id="WP_187023384.1">
    <property type="nucleotide sequence ID" value="NZ_JACOPB010000012.1"/>
</dbReference>
<reference evidence="8 9" key="1">
    <citation type="submission" date="2020-08" db="EMBL/GenBank/DDBJ databases">
        <title>Genome public.</title>
        <authorList>
            <person name="Liu C."/>
            <person name="Sun Q."/>
        </authorList>
    </citation>
    <scope>NUCLEOTIDE SEQUENCE [LARGE SCALE GENOMIC DNA]</scope>
    <source>
        <strain evidence="8 9">NSJ-66</strain>
    </source>
</reference>
<dbReference type="InterPro" id="IPR031705">
    <property type="entry name" value="Glyco_hydro_36_C"/>
</dbReference>
<dbReference type="Pfam" id="PF02065">
    <property type="entry name" value="Melibiase"/>
    <property type="match status" value="1"/>
</dbReference>
<dbReference type="PRINTS" id="PR00743">
    <property type="entry name" value="GLHYDRLASE36"/>
</dbReference>
<dbReference type="InterPro" id="IPR017853">
    <property type="entry name" value="GH"/>
</dbReference>
<dbReference type="Pfam" id="PF16874">
    <property type="entry name" value="Glyco_hydro_36C"/>
    <property type="match status" value="1"/>
</dbReference>
<gene>
    <name evidence="8" type="ORF">H8S75_21975</name>
</gene>
<dbReference type="InterPro" id="IPR000111">
    <property type="entry name" value="Glyco_hydro_27/36_CS"/>
</dbReference>
<comment type="caution">
    <text evidence="8">The sequence shown here is derived from an EMBL/GenBank/DDBJ whole genome shotgun (WGS) entry which is preliminary data.</text>
</comment>
<dbReference type="Proteomes" id="UP000634672">
    <property type="component" value="Unassembled WGS sequence"/>
</dbReference>
<dbReference type="Gene3D" id="2.60.40.1180">
    <property type="entry name" value="Golgi alpha-mannosidase II"/>
    <property type="match status" value="1"/>
</dbReference>
<keyword evidence="3 5" id="KW-0378">Hydrolase</keyword>
<dbReference type="CDD" id="cd14791">
    <property type="entry name" value="GH36"/>
    <property type="match status" value="1"/>
</dbReference>
<dbReference type="EC" id="3.2.1.22" evidence="2 5"/>
<evidence type="ECO:0000259" key="7">
    <source>
        <dbReference type="Pfam" id="PF16875"/>
    </source>
</evidence>
<evidence type="ECO:0000256" key="3">
    <source>
        <dbReference type="ARBA" id="ARBA00022801"/>
    </source>
</evidence>
<dbReference type="SUPFAM" id="SSF51445">
    <property type="entry name" value="(Trans)glycosidases"/>
    <property type="match status" value="1"/>
</dbReference>
<dbReference type="InterPro" id="IPR050985">
    <property type="entry name" value="Alpha-glycosidase_related"/>
</dbReference>
<dbReference type="PROSITE" id="PS00512">
    <property type="entry name" value="ALPHA_GALACTOSIDASE"/>
    <property type="match status" value="1"/>
</dbReference>
<dbReference type="InterPro" id="IPR013785">
    <property type="entry name" value="Aldolase_TIM"/>
</dbReference>
<dbReference type="Gene3D" id="3.20.20.70">
    <property type="entry name" value="Aldolase class I"/>
    <property type="match status" value="1"/>
</dbReference>
<evidence type="ECO:0000259" key="6">
    <source>
        <dbReference type="Pfam" id="PF16874"/>
    </source>
</evidence>
<evidence type="ECO:0000256" key="4">
    <source>
        <dbReference type="ARBA" id="ARBA00023295"/>
    </source>
</evidence>
<dbReference type="InterPro" id="IPR013780">
    <property type="entry name" value="Glyco_hydro_b"/>
</dbReference>
<organism evidence="8 9">
    <name type="scientific">Hungatella hominis</name>
    <dbReference type="NCBI Taxonomy" id="2763050"/>
    <lineage>
        <taxon>Bacteria</taxon>
        <taxon>Bacillati</taxon>
        <taxon>Bacillota</taxon>
        <taxon>Clostridia</taxon>
        <taxon>Lachnospirales</taxon>
        <taxon>Lachnospiraceae</taxon>
        <taxon>Hungatella</taxon>
    </lineage>
</organism>
<feature type="domain" description="Glycosyl hydrolase family 36 N-terminal" evidence="7">
    <location>
        <begin position="31"/>
        <end position="287"/>
    </location>
</feature>
<comment type="similarity">
    <text evidence="5">Belongs to the glycosyl hydrolase.</text>
</comment>
<accession>A0ABR7HBS7</accession>
<evidence type="ECO:0000313" key="8">
    <source>
        <dbReference type="EMBL" id="MBC5710618.1"/>
    </source>
</evidence>
<evidence type="ECO:0000256" key="1">
    <source>
        <dbReference type="ARBA" id="ARBA00001255"/>
    </source>
</evidence>
<evidence type="ECO:0000256" key="2">
    <source>
        <dbReference type="ARBA" id="ARBA00012755"/>
    </source>
</evidence>
<dbReference type="InterPro" id="IPR031704">
    <property type="entry name" value="Glyco_hydro_36_N"/>
</dbReference>
<evidence type="ECO:0000313" key="9">
    <source>
        <dbReference type="Proteomes" id="UP000634672"/>
    </source>
</evidence>
<keyword evidence="9" id="KW-1185">Reference proteome</keyword>